<keyword evidence="6" id="KW-0539">Nucleus</keyword>
<evidence type="ECO:0000256" key="2">
    <source>
        <dbReference type="ARBA" id="ARBA00011738"/>
    </source>
</evidence>
<evidence type="ECO:0000256" key="4">
    <source>
        <dbReference type="ARBA" id="ARBA00023125"/>
    </source>
</evidence>
<evidence type="ECO:0000256" key="7">
    <source>
        <dbReference type="SAM" id="MobiDB-lite"/>
    </source>
</evidence>
<dbReference type="Gramene" id="MELO3C005610.2.1">
    <property type="protein sequence ID" value="MELO3C005610.2.1"/>
    <property type="gene ID" value="MELO3C005610.2"/>
</dbReference>
<dbReference type="InterPro" id="IPR036638">
    <property type="entry name" value="HLH_DNA-bd_sf"/>
</dbReference>
<keyword evidence="3" id="KW-0805">Transcription regulation</keyword>
<feature type="region of interest" description="Disordered" evidence="7">
    <location>
        <begin position="79"/>
        <end position="130"/>
    </location>
</feature>
<sequence length="296" mass="34069">QSFSTLLFYKTQENCLHLFLFNSPFGNWLRDLWCLKGMDLNNVESPFSFDLGDELLPLPSLSCIDNCFVPQFPSILENNNNNSITVSPRPKNGRRKKPPANTSDDKDDENNSNEHKKKKIMHRDVERQRRQEMSSLYSTLRSLLPIEYLKGKRSICDHMHETVKYIRYMQSKIQELCDKRDELKKLQSNNQNPDMVETETLKSTKRDKVVVRARDGSGGIQVILDTATRHRLPLSNILVALTDQGLEILSCSSNKLNDRFLHTIESQPVFTSTNSPIIDVSGLQYTLTNLEYCPLD</sequence>
<keyword evidence="4" id="KW-0238">DNA-binding</keyword>
<dbReference type="SUPFAM" id="SSF47459">
    <property type="entry name" value="HLH, helix-loop-helix DNA-binding domain"/>
    <property type="match status" value="1"/>
</dbReference>
<dbReference type="PROSITE" id="PS50888">
    <property type="entry name" value="BHLH"/>
    <property type="match status" value="1"/>
</dbReference>
<reference evidence="9" key="1">
    <citation type="submission" date="2023-03" db="UniProtKB">
        <authorList>
            <consortium name="EnsemblPlants"/>
        </authorList>
    </citation>
    <scope>IDENTIFICATION</scope>
</reference>
<dbReference type="PANTHER" id="PTHR13935:SF106">
    <property type="entry name" value="ACHAETE-SCUTE COMPLEX PROTEIN T5-RELATED"/>
    <property type="match status" value="1"/>
</dbReference>
<evidence type="ECO:0000256" key="6">
    <source>
        <dbReference type="ARBA" id="ARBA00023242"/>
    </source>
</evidence>
<comment type="subunit">
    <text evidence="2">Homodimer.</text>
</comment>
<dbReference type="AlphaFoldDB" id="A0A9I9CLT9"/>
<dbReference type="Gene3D" id="4.10.280.10">
    <property type="entry name" value="Helix-loop-helix DNA-binding domain"/>
    <property type="match status" value="1"/>
</dbReference>
<dbReference type="Pfam" id="PF00010">
    <property type="entry name" value="HLH"/>
    <property type="match status" value="1"/>
</dbReference>
<evidence type="ECO:0000256" key="3">
    <source>
        <dbReference type="ARBA" id="ARBA00023015"/>
    </source>
</evidence>
<dbReference type="GO" id="GO:0046983">
    <property type="term" value="F:protein dimerization activity"/>
    <property type="evidence" value="ECO:0007669"/>
    <property type="project" value="InterPro"/>
</dbReference>
<name>A0A9I9CLT9_CUCME</name>
<proteinExistence type="predicted"/>
<dbReference type="EnsemblPlants" id="MELO3C005610.2.1">
    <property type="protein sequence ID" value="MELO3C005610.2.1"/>
    <property type="gene ID" value="MELO3C005610.2"/>
</dbReference>
<comment type="subcellular location">
    <subcellularLocation>
        <location evidence="1">Nucleus</location>
    </subcellularLocation>
</comment>
<dbReference type="PANTHER" id="PTHR13935">
    <property type="entry name" value="ACHAETE-SCUTE TRANSCRIPTION FACTOR-RELATED"/>
    <property type="match status" value="1"/>
</dbReference>
<evidence type="ECO:0000259" key="8">
    <source>
        <dbReference type="PROSITE" id="PS50888"/>
    </source>
</evidence>
<evidence type="ECO:0000313" key="9">
    <source>
        <dbReference type="EnsemblPlants" id="MELO3C005610.2.1"/>
    </source>
</evidence>
<dbReference type="InterPro" id="IPR015660">
    <property type="entry name" value="MASH1/Ascl1a-like"/>
</dbReference>
<protein>
    <recommendedName>
        <fullName evidence="8">BHLH domain-containing protein</fullName>
    </recommendedName>
</protein>
<dbReference type="FunFam" id="4.10.280.10:FF:000085">
    <property type="entry name" value="Transcription factor bHLH126"/>
    <property type="match status" value="1"/>
</dbReference>
<evidence type="ECO:0000256" key="5">
    <source>
        <dbReference type="ARBA" id="ARBA00023163"/>
    </source>
</evidence>
<dbReference type="CDD" id="cd18914">
    <property type="entry name" value="bHLH_AtORG2_like"/>
    <property type="match status" value="1"/>
</dbReference>
<dbReference type="SMART" id="SM00353">
    <property type="entry name" value="HLH"/>
    <property type="match status" value="1"/>
</dbReference>
<dbReference type="GO" id="GO:0090575">
    <property type="term" value="C:RNA polymerase II transcription regulator complex"/>
    <property type="evidence" value="ECO:0007669"/>
    <property type="project" value="TreeGrafter"/>
</dbReference>
<accession>A0A9I9CLT9</accession>
<dbReference type="GO" id="GO:0000977">
    <property type="term" value="F:RNA polymerase II transcription regulatory region sequence-specific DNA binding"/>
    <property type="evidence" value="ECO:0007669"/>
    <property type="project" value="TreeGrafter"/>
</dbReference>
<keyword evidence="5" id="KW-0804">Transcription</keyword>
<organism evidence="9">
    <name type="scientific">Cucumis melo</name>
    <name type="common">Muskmelon</name>
    <dbReference type="NCBI Taxonomy" id="3656"/>
    <lineage>
        <taxon>Eukaryota</taxon>
        <taxon>Viridiplantae</taxon>
        <taxon>Streptophyta</taxon>
        <taxon>Embryophyta</taxon>
        <taxon>Tracheophyta</taxon>
        <taxon>Spermatophyta</taxon>
        <taxon>Magnoliopsida</taxon>
        <taxon>eudicotyledons</taxon>
        <taxon>Gunneridae</taxon>
        <taxon>Pentapetalae</taxon>
        <taxon>rosids</taxon>
        <taxon>fabids</taxon>
        <taxon>Cucurbitales</taxon>
        <taxon>Cucurbitaceae</taxon>
        <taxon>Benincaseae</taxon>
        <taxon>Cucumis</taxon>
    </lineage>
</organism>
<dbReference type="GO" id="GO:0000981">
    <property type="term" value="F:DNA-binding transcription factor activity, RNA polymerase II-specific"/>
    <property type="evidence" value="ECO:0007669"/>
    <property type="project" value="TreeGrafter"/>
</dbReference>
<dbReference type="InterPro" id="IPR011598">
    <property type="entry name" value="bHLH_dom"/>
</dbReference>
<evidence type="ECO:0000256" key="1">
    <source>
        <dbReference type="ARBA" id="ARBA00004123"/>
    </source>
</evidence>
<feature type="domain" description="BHLH" evidence="8">
    <location>
        <begin position="117"/>
        <end position="169"/>
    </location>
</feature>